<dbReference type="InterPro" id="IPR013083">
    <property type="entry name" value="Znf_RING/FYVE/PHD"/>
</dbReference>
<evidence type="ECO:0000313" key="10">
    <source>
        <dbReference type="Proteomes" id="UP001271007"/>
    </source>
</evidence>
<name>A0AAJ0DIY2_9PEZI</name>
<dbReference type="Pfam" id="PF13639">
    <property type="entry name" value="zf-RING_2"/>
    <property type="match status" value="1"/>
</dbReference>
<evidence type="ECO:0000256" key="5">
    <source>
        <dbReference type="ARBA" id="ARBA00023163"/>
    </source>
</evidence>
<keyword evidence="6" id="KW-0862">Zinc</keyword>
<dbReference type="PANTHER" id="PTHR46077:SF1">
    <property type="entry name" value="TOP1 BINDING ARGININE_SERINE RICH PROTEIN, E3 UBIQUITIN LIGASE"/>
    <property type="match status" value="1"/>
</dbReference>
<proteinExistence type="predicted"/>
<evidence type="ECO:0000256" key="3">
    <source>
        <dbReference type="ARBA" id="ARBA00022679"/>
    </source>
</evidence>
<keyword evidence="6" id="KW-0479">Metal-binding</keyword>
<comment type="caution">
    <text evidence="9">The sequence shown here is derived from an EMBL/GenBank/DDBJ whole genome shotgun (WGS) entry which is preliminary data.</text>
</comment>
<feature type="compositionally biased region" description="Polar residues" evidence="7">
    <location>
        <begin position="142"/>
        <end position="151"/>
    </location>
</feature>
<dbReference type="GO" id="GO:0061630">
    <property type="term" value="F:ubiquitin protein ligase activity"/>
    <property type="evidence" value="ECO:0007669"/>
    <property type="project" value="UniProtKB-EC"/>
</dbReference>
<keyword evidence="5" id="KW-0804">Transcription</keyword>
<keyword evidence="6" id="KW-0863">Zinc-finger</keyword>
<sequence length="302" mass="34219">MDGGDDQPPIQLTTTTEDSGNFKIKGAASRANSCGKQKQQQQHGEVEGCSICLEPVTERAVAVPCNHLTFDFLCLVSWLQERSHCPLCNAAITEVQYDFRSPDDYKCYRVPPPDTKKGDESTFGRSRRRRGQNFIQRRSQRRPQQNGSAGSSGEDPALERRRRVYRDRMFSLHVGANRISQYKDFTPSDFAASSELQSAARMFLRRELKVFTFLDAATAPRGGNREFLLEYIVAILKSNELKGASGHAEDLLTDYLGRENARLLLHELEAWLRSPFTTLNDWDGHVQYAPERNVLETKRAVS</sequence>
<keyword evidence="10" id="KW-1185">Reference proteome</keyword>
<gene>
    <name evidence="9" type="ORF">LTR09_003994</name>
</gene>
<evidence type="ECO:0000256" key="7">
    <source>
        <dbReference type="SAM" id="MobiDB-lite"/>
    </source>
</evidence>
<keyword evidence="4" id="KW-0805">Transcription regulation</keyword>
<dbReference type="PANTHER" id="PTHR46077">
    <property type="entry name" value="E3 UBIQUITIN-PROTEIN LIGASE TOPORS"/>
    <property type="match status" value="1"/>
</dbReference>
<organism evidence="9 10">
    <name type="scientific">Extremus antarcticus</name>
    <dbReference type="NCBI Taxonomy" id="702011"/>
    <lineage>
        <taxon>Eukaryota</taxon>
        <taxon>Fungi</taxon>
        <taxon>Dikarya</taxon>
        <taxon>Ascomycota</taxon>
        <taxon>Pezizomycotina</taxon>
        <taxon>Dothideomycetes</taxon>
        <taxon>Dothideomycetidae</taxon>
        <taxon>Mycosphaerellales</taxon>
        <taxon>Extremaceae</taxon>
        <taxon>Extremus</taxon>
    </lineage>
</organism>
<feature type="domain" description="RING-type" evidence="8">
    <location>
        <begin position="49"/>
        <end position="89"/>
    </location>
</feature>
<dbReference type="SUPFAM" id="SSF57850">
    <property type="entry name" value="RING/U-box"/>
    <property type="match status" value="1"/>
</dbReference>
<feature type="compositionally biased region" description="Polar residues" evidence="7">
    <location>
        <begin position="10"/>
        <end position="19"/>
    </location>
</feature>
<dbReference type="GO" id="GO:0000209">
    <property type="term" value="P:protein polyubiquitination"/>
    <property type="evidence" value="ECO:0007669"/>
    <property type="project" value="TreeGrafter"/>
</dbReference>
<feature type="region of interest" description="Disordered" evidence="7">
    <location>
        <begin position="1"/>
        <end position="21"/>
    </location>
</feature>
<evidence type="ECO:0000256" key="4">
    <source>
        <dbReference type="ARBA" id="ARBA00023015"/>
    </source>
</evidence>
<reference evidence="9" key="1">
    <citation type="submission" date="2023-04" db="EMBL/GenBank/DDBJ databases">
        <title>Black Yeasts Isolated from many extreme environments.</title>
        <authorList>
            <person name="Coleine C."/>
            <person name="Stajich J.E."/>
            <person name="Selbmann L."/>
        </authorList>
    </citation>
    <scope>NUCLEOTIDE SEQUENCE</scope>
    <source>
        <strain evidence="9">CCFEE 5312</strain>
    </source>
</reference>
<dbReference type="EMBL" id="JAWDJX010000010">
    <property type="protein sequence ID" value="KAK3054836.1"/>
    <property type="molecule type" value="Genomic_DNA"/>
</dbReference>
<evidence type="ECO:0000256" key="6">
    <source>
        <dbReference type="PROSITE-ProRule" id="PRU00175"/>
    </source>
</evidence>
<dbReference type="Proteomes" id="UP001271007">
    <property type="component" value="Unassembled WGS sequence"/>
</dbReference>
<accession>A0AAJ0DIY2</accession>
<dbReference type="EC" id="2.3.2.27" evidence="2"/>
<dbReference type="GO" id="GO:0008270">
    <property type="term" value="F:zinc ion binding"/>
    <property type="evidence" value="ECO:0007669"/>
    <property type="project" value="UniProtKB-KW"/>
</dbReference>
<dbReference type="InterPro" id="IPR001841">
    <property type="entry name" value="Znf_RING"/>
</dbReference>
<dbReference type="GO" id="GO:0006513">
    <property type="term" value="P:protein monoubiquitination"/>
    <property type="evidence" value="ECO:0007669"/>
    <property type="project" value="TreeGrafter"/>
</dbReference>
<dbReference type="AlphaFoldDB" id="A0AAJ0DIY2"/>
<evidence type="ECO:0000256" key="1">
    <source>
        <dbReference type="ARBA" id="ARBA00000900"/>
    </source>
</evidence>
<evidence type="ECO:0000256" key="2">
    <source>
        <dbReference type="ARBA" id="ARBA00012483"/>
    </source>
</evidence>
<dbReference type="PROSITE" id="PS50089">
    <property type="entry name" value="ZF_RING_2"/>
    <property type="match status" value="1"/>
</dbReference>
<dbReference type="Gene3D" id="3.30.40.10">
    <property type="entry name" value="Zinc/RING finger domain, C3HC4 (zinc finger)"/>
    <property type="match status" value="1"/>
</dbReference>
<comment type="catalytic activity">
    <reaction evidence="1">
        <text>S-ubiquitinyl-[E2 ubiquitin-conjugating enzyme]-L-cysteine + [acceptor protein]-L-lysine = [E2 ubiquitin-conjugating enzyme]-L-cysteine + N(6)-ubiquitinyl-[acceptor protein]-L-lysine.</text>
        <dbReference type="EC" id="2.3.2.27"/>
    </reaction>
</comment>
<evidence type="ECO:0000259" key="8">
    <source>
        <dbReference type="PROSITE" id="PS50089"/>
    </source>
</evidence>
<keyword evidence="3" id="KW-0808">Transferase</keyword>
<dbReference type="SMART" id="SM00184">
    <property type="entry name" value="RING"/>
    <property type="match status" value="1"/>
</dbReference>
<evidence type="ECO:0000313" key="9">
    <source>
        <dbReference type="EMBL" id="KAK3054836.1"/>
    </source>
</evidence>
<feature type="region of interest" description="Disordered" evidence="7">
    <location>
        <begin position="108"/>
        <end position="158"/>
    </location>
</feature>
<protein>
    <recommendedName>
        <fullName evidence="2">RING-type E3 ubiquitin transferase</fullName>
        <ecNumber evidence="2">2.3.2.27</ecNumber>
    </recommendedName>
</protein>